<dbReference type="InterPro" id="IPR050135">
    <property type="entry name" value="dGTPase-like"/>
</dbReference>
<evidence type="ECO:0000313" key="2">
    <source>
        <dbReference type="EMBL" id="WOL06369.1"/>
    </source>
</evidence>
<gene>
    <name evidence="2" type="ORF">Cni_G15103</name>
</gene>
<dbReference type="Pfam" id="PF01966">
    <property type="entry name" value="HD"/>
    <property type="match status" value="1"/>
</dbReference>
<evidence type="ECO:0000313" key="3">
    <source>
        <dbReference type="Proteomes" id="UP001327560"/>
    </source>
</evidence>
<name>A0AAQ3KCT7_9LILI</name>
<dbReference type="SUPFAM" id="SSF109604">
    <property type="entry name" value="HD-domain/PDEase-like"/>
    <property type="match status" value="1"/>
</dbReference>
<dbReference type="InterPro" id="IPR003607">
    <property type="entry name" value="HD/PDEase_dom"/>
</dbReference>
<reference evidence="2 3" key="1">
    <citation type="submission" date="2023-10" db="EMBL/GenBank/DDBJ databases">
        <title>Chromosome-scale genome assembly provides insights into flower coloration mechanisms of Canna indica.</title>
        <authorList>
            <person name="Li C."/>
        </authorList>
    </citation>
    <scope>NUCLEOTIDE SEQUENCE [LARGE SCALE GENOMIC DNA]</scope>
    <source>
        <tissue evidence="2">Flower</tissue>
    </source>
</reference>
<dbReference type="GO" id="GO:0005634">
    <property type="term" value="C:nucleus"/>
    <property type="evidence" value="ECO:0007669"/>
    <property type="project" value="TreeGrafter"/>
</dbReference>
<dbReference type="PANTHER" id="PTHR11373:SF4">
    <property type="entry name" value="DEOXYNUCLEOSIDE TRIPHOSPHATE TRIPHOSPHOHYDROLASE SAMHD1"/>
    <property type="match status" value="1"/>
</dbReference>
<evidence type="ECO:0000259" key="1">
    <source>
        <dbReference type="Pfam" id="PF01966"/>
    </source>
</evidence>
<keyword evidence="3" id="KW-1185">Reference proteome</keyword>
<dbReference type="InterPro" id="IPR006674">
    <property type="entry name" value="HD_domain"/>
</dbReference>
<dbReference type="AlphaFoldDB" id="A0AAQ3KCT7"/>
<accession>A0AAQ3KCT7</accession>
<dbReference type="GO" id="GO:0006203">
    <property type="term" value="P:dGTP catabolic process"/>
    <property type="evidence" value="ECO:0007669"/>
    <property type="project" value="TreeGrafter"/>
</dbReference>
<dbReference type="PANTHER" id="PTHR11373">
    <property type="entry name" value="DEOXYNUCLEOSIDE TRIPHOSPHATE TRIPHOSPHOHYDROLASE"/>
    <property type="match status" value="1"/>
</dbReference>
<dbReference type="GO" id="GO:0008832">
    <property type="term" value="F:dGTPase activity"/>
    <property type="evidence" value="ECO:0007669"/>
    <property type="project" value="TreeGrafter"/>
</dbReference>
<proteinExistence type="predicted"/>
<dbReference type="Proteomes" id="UP001327560">
    <property type="component" value="Chromosome 5"/>
</dbReference>
<protein>
    <submittedName>
        <fullName evidence="2">Deoxynucleoside triphosphate triphosphohydrolase</fullName>
    </submittedName>
</protein>
<feature type="domain" description="HD" evidence="1">
    <location>
        <begin position="10"/>
        <end position="62"/>
    </location>
</feature>
<sequence length="105" mass="12021">MVYPGAVHTRFEHSLGVYWLAGEAVRFLQTYRGSEICIDYHDLTCLLHDIGHGPFSHLFEHEFLPLLPGSECRRPPLYSVKEENTFMVYENKGSSTCCRGIDILT</sequence>
<organism evidence="2 3">
    <name type="scientific">Canna indica</name>
    <name type="common">Indian-shot</name>
    <dbReference type="NCBI Taxonomy" id="4628"/>
    <lineage>
        <taxon>Eukaryota</taxon>
        <taxon>Viridiplantae</taxon>
        <taxon>Streptophyta</taxon>
        <taxon>Embryophyta</taxon>
        <taxon>Tracheophyta</taxon>
        <taxon>Spermatophyta</taxon>
        <taxon>Magnoliopsida</taxon>
        <taxon>Liliopsida</taxon>
        <taxon>Zingiberales</taxon>
        <taxon>Cannaceae</taxon>
        <taxon>Canna</taxon>
    </lineage>
</organism>
<dbReference type="CDD" id="cd00077">
    <property type="entry name" value="HDc"/>
    <property type="match status" value="1"/>
</dbReference>
<dbReference type="Gene3D" id="1.10.3210.10">
    <property type="entry name" value="Hypothetical protein af1432"/>
    <property type="match status" value="1"/>
</dbReference>
<dbReference type="EMBL" id="CP136894">
    <property type="protein sequence ID" value="WOL06369.1"/>
    <property type="molecule type" value="Genomic_DNA"/>
</dbReference>